<dbReference type="PROSITE" id="PS50118">
    <property type="entry name" value="HMG_BOX_2"/>
    <property type="match status" value="1"/>
</dbReference>
<dbReference type="STRING" id="10195.A0A3M7SIH8"/>
<dbReference type="InterPro" id="IPR036910">
    <property type="entry name" value="HMG_box_dom_sf"/>
</dbReference>
<dbReference type="GO" id="GO:0000122">
    <property type="term" value="P:negative regulation of transcription by RNA polymerase II"/>
    <property type="evidence" value="ECO:0007669"/>
    <property type="project" value="TreeGrafter"/>
</dbReference>
<dbReference type="Proteomes" id="UP000276133">
    <property type="component" value="Unassembled WGS sequence"/>
</dbReference>
<evidence type="ECO:0000313" key="7">
    <source>
        <dbReference type="EMBL" id="RNA35571.1"/>
    </source>
</evidence>
<evidence type="ECO:0000256" key="4">
    <source>
        <dbReference type="ARBA" id="ARBA00023242"/>
    </source>
</evidence>
<dbReference type="EMBL" id="REGN01001311">
    <property type="protein sequence ID" value="RNA35571.1"/>
    <property type="molecule type" value="Genomic_DNA"/>
</dbReference>
<dbReference type="PANTHER" id="PTHR10270:SF323">
    <property type="entry name" value="TRANSCRIPTION FACTOR SOX-14-RELATED"/>
    <property type="match status" value="1"/>
</dbReference>
<feature type="DNA-binding region" description="HMG box" evidence="5">
    <location>
        <begin position="139"/>
        <end position="207"/>
    </location>
</feature>
<evidence type="ECO:0000256" key="1">
    <source>
        <dbReference type="ARBA" id="ARBA00023015"/>
    </source>
</evidence>
<accession>A0A3M7SIH8</accession>
<comment type="caution">
    <text evidence="7">The sequence shown here is derived from an EMBL/GenBank/DDBJ whole genome shotgun (WGS) entry which is preliminary data.</text>
</comment>
<dbReference type="AlphaFoldDB" id="A0A3M7SIH8"/>
<reference evidence="7 8" key="1">
    <citation type="journal article" date="2018" name="Sci. Rep.">
        <title>Genomic signatures of local adaptation to the degree of environmental predictability in rotifers.</title>
        <authorList>
            <person name="Franch-Gras L."/>
            <person name="Hahn C."/>
            <person name="Garcia-Roger E.M."/>
            <person name="Carmona M.J."/>
            <person name="Serra M."/>
            <person name="Gomez A."/>
        </authorList>
    </citation>
    <scope>NUCLEOTIDE SEQUENCE [LARGE SCALE GENOMIC DNA]</scope>
    <source>
        <strain evidence="7">HYR1</strain>
    </source>
</reference>
<dbReference type="InterPro" id="IPR009071">
    <property type="entry name" value="HMG_box_dom"/>
</dbReference>
<dbReference type="Pfam" id="PF00505">
    <property type="entry name" value="HMG_box"/>
    <property type="match status" value="1"/>
</dbReference>
<dbReference type="GO" id="GO:0000978">
    <property type="term" value="F:RNA polymerase II cis-regulatory region sequence-specific DNA binding"/>
    <property type="evidence" value="ECO:0007669"/>
    <property type="project" value="TreeGrafter"/>
</dbReference>
<dbReference type="SUPFAM" id="SSF47095">
    <property type="entry name" value="HMG-box"/>
    <property type="match status" value="1"/>
</dbReference>
<dbReference type="GO" id="GO:0005634">
    <property type="term" value="C:nucleus"/>
    <property type="evidence" value="ECO:0007669"/>
    <property type="project" value="UniProtKB-UniRule"/>
</dbReference>
<evidence type="ECO:0000256" key="2">
    <source>
        <dbReference type="ARBA" id="ARBA00023125"/>
    </source>
</evidence>
<dbReference type="FunFam" id="1.10.30.10:FF:000003">
    <property type="entry name" value="Putative transcription factor SOX-6"/>
    <property type="match status" value="1"/>
</dbReference>
<keyword evidence="1" id="KW-0805">Transcription regulation</keyword>
<protein>
    <submittedName>
        <fullName evidence="7">Transcription factor SOX-4-like</fullName>
    </submittedName>
</protein>
<dbReference type="PANTHER" id="PTHR10270">
    <property type="entry name" value="SOX TRANSCRIPTION FACTOR"/>
    <property type="match status" value="1"/>
</dbReference>
<proteinExistence type="predicted"/>
<dbReference type="GO" id="GO:0007420">
    <property type="term" value="P:brain development"/>
    <property type="evidence" value="ECO:0007669"/>
    <property type="project" value="TreeGrafter"/>
</dbReference>
<dbReference type="GO" id="GO:0030182">
    <property type="term" value="P:neuron differentiation"/>
    <property type="evidence" value="ECO:0007669"/>
    <property type="project" value="TreeGrafter"/>
</dbReference>
<feature type="domain" description="HMG box" evidence="6">
    <location>
        <begin position="139"/>
        <end position="207"/>
    </location>
</feature>
<evidence type="ECO:0000313" key="8">
    <source>
        <dbReference type="Proteomes" id="UP000276133"/>
    </source>
</evidence>
<gene>
    <name evidence="7" type="ORF">BpHYR1_024014</name>
</gene>
<dbReference type="InterPro" id="IPR050140">
    <property type="entry name" value="SRY-related_HMG-box_TF-like"/>
</dbReference>
<organism evidence="7 8">
    <name type="scientific">Brachionus plicatilis</name>
    <name type="common">Marine rotifer</name>
    <name type="synonym">Brachionus muelleri</name>
    <dbReference type="NCBI Taxonomy" id="10195"/>
    <lineage>
        <taxon>Eukaryota</taxon>
        <taxon>Metazoa</taxon>
        <taxon>Spiralia</taxon>
        <taxon>Gnathifera</taxon>
        <taxon>Rotifera</taxon>
        <taxon>Eurotatoria</taxon>
        <taxon>Monogononta</taxon>
        <taxon>Pseudotrocha</taxon>
        <taxon>Ploima</taxon>
        <taxon>Brachionidae</taxon>
        <taxon>Brachionus</taxon>
    </lineage>
</organism>
<evidence type="ECO:0000256" key="3">
    <source>
        <dbReference type="ARBA" id="ARBA00023163"/>
    </source>
</evidence>
<dbReference type="GO" id="GO:0001228">
    <property type="term" value="F:DNA-binding transcription activator activity, RNA polymerase II-specific"/>
    <property type="evidence" value="ECO:0007669"/>
    <property type="project" value="TreeGrafter"/>
</dbReference>
<evidence type="ECO:0000259" key="6">
    <source>
        <dbReference type="PROSITE" id="PS50118"/>
    </source>
</evidence>
<keyword evidence="8" id="KW-1185">Reference proteome</keyword>
<dbReference type="SMART" id="SM00398">
    <property type="entry name" value="HMG"/>
    <property type="match status" value="1"/>
</dbReference>
<dbReference type="OrthoDB" id="6247875at2759"/>
<name>A0A3M7SIH8_BRAPC</name>
<dbReference type="CDD" id="cd22004">
    <property type="entry name" value="HMG-box_SOX"/>
    <property type="match status" value="1"/>
</dbReference>
<dbReference type="Gene3D" id="1.10.30.10">
    <property type="entry name" value="High mobility group box domain"/>
    <property type="match status" value="1"/>
</dbReference>
<keyword evidence="4 5" id="KW-0539">Nucleus</keyword>
<keyword evidence="3" id="KW-0804">Transcription</keyword>
<sequence length="426" mass="49369">MQNTCDIIDLTSDPVHYDQYNSEAAFDIDLSLFQPNANNPNDENFFFSLFKSEPNDGSKMSAKRRISSANSELSICSFTSNSVDSQTPKSDANQPNEEDLTLSFTDLTDYDADLTDTTLNLNDFQTFDANAAKKPESHIKRPMNPFMVWSQIERRRIKEIAPDLHNAEISKHLGIKWKQMSQEQRQPFVQEANRLRQIHFKEYPDYKFRPKKKQKKIYEIQHDQDLQNYQPLTPPEPPQLAQPVTVQKFHIVDNSLRNLILSESMRPQPKLIKIINRPMVLNGRLAGERRKKSCSSKKLSLKVTSLNLMPIQGDKSMLKVRSEVMKRKKNNLIYVPVVVSFEPGTRKFSIRTHHSQDRAHLNSIIRSINKPNEYASSEADYEQLDLSVDWKLTDSFEQQTTLNPTMDDFLSIDTIDTNLFDFLIEY</sequence>
<keyword evidence="2 5" id="KW-0238">DNA-binding</keyword>
<evidence type="ECO:0000256" key="5">
    <source>
        <dbReference type="PROSITE-ProRule" id="PRU00267"/>
    </source>
</evidence>